<feature type="transmembrane region" description="Helical" evidence="1">
    <location>
        <begin position="7"/>
        <end position="28"/>
    </location>
</feature>
<protein>
    <submittedName>
        <fullName evidence="2">Uncharacterized protein</fullName>
    </submittedName>
</protein>
<keyword evidence="1" id="KW-0472">Membrane</keyword>
<feature type="transmembrane region" description="Helical" evidence="1">
    <location>
        <begin position="107"/>
        <end position="125"/>
    </location>
</feature>
<dbReference type="eggNOG" id="ENOG502ZH06">
    <property type="taxonomic scope" value="Bacteria"/>
</dbReference>
<evidence type="ECO:0000313" key="2">
    <source>
        <dbReference type="EMBL" id="EGQ19186.1"/>
    </source>
</evidence>
<comment type="caution">
    <text evidence="2">The sequence shown here is derived from an EMBL/GenBank/DDBJ whole genome shotgun (WGS) entry which is preliminary data.</text>
</comment>
<feature type="transmembrane region" description="Helical" evidence="1">
    <location>
        <begin position="34"/>
        <end position="54"/>
    </location>
</feature>
<dbReference type="HOGENOM" id="CLU_1824118_0_0_9"/>
<keyword evidence="1" id="KW-1133">Transmembrane helix</keyword>
<dbReference type="Proteomes" id="UP000005316">
    <property type="component" value="Unassembled WGS sequence"/>
</dbReference>
<evidence type="ECO:0000256" key="1">
    <source>
        <dbReference type="SAM" id="Phobius"/>
    </source>
</evidence>
<feature type="transmembrane region" description="Helical" evidence="1">
    <location>
        <begin position="75"/>
        <end position="95"/>
    </location>
</feature>
<dbReference type="OrthoDB" id="2454038at2"/>
<dbReference type="AlphaFoldDB" id="F9DY72"/>
<dbReference type="EMBL" id="AFPZ01000124">
    <property type="protein sequence ID" value="EGQ19186.1"/>
    <property type="molecule type" value="Genomic_DNA"/>
</dbReference>
<proteinExistence type="predicted"/>
<gene>
    <name evidence="2" type="ORF">HMPREF9372_3753</name>
</gene>
<name>F9DY72_9BACL</name>
<keyword evidence="1" id="KW-0812">Transmembrane</keyword>
<sequence length="141" mass="16175">MFKRKIYVALFTSILAVIVLNIIAPVPYQDGGLFLGFVVYSLYIVPIVFIYGIISSVVSDKLSVKAKKYKEITSLGFHILLGLFFIIPYSIFYEYKPFVSLNFIEVATHPIPVLCFVFSVVFFIIDRILRNRNRQGETVYS</sequence>
<evidence type="ECO:0000313" key="3">
    <source>
        <dbReference type="Proteomes" id="UP000005316"/>
    </source>
</evidence>
<organism evidence="2 3">
    <name type="scientific">Sporosarcina newyorkensis 2681</name>
    <dbReference type="NCBI Taxonomy" id="1027292"/>
    <lineage>
        <taxon>Bacteria</taxon>
        <taxon>Bacillati</taxon>
        <taxon>Bacillota</taxon>
        <taxon>Bacilli</taxon>
        <taxon>Bacillales</taxon>
        <taxon>Caryophanaceae</taxon>
        <taxon>Sporosarcina</taxon>
    </lineage>
</organism>
<reference evidence="2 3" key="1">
    <citation type="submission" date="2011-04" db="EMBL/GenBank/DDBJ databases">
        <authorList>
            <person name="Muzny D."/>
            <person name="Qin X."/>
            <person name="Deng J."/>
            <person name="Jiang H."/>
            <person name="Liu Y."/>
            <person name="Qu J."/>
            <person name="Song X.-Z."/>
            <person name="Zhang L."/>
            <person name="Thornton R."/>
            <person name="Coyle M."/>
            <person name="Francisco L."/>
            <person name="Jackson L."/>
            <person name="Javaid M."/>
            <person name="Korchina V."/>
            <person name="Kovar C."/>
            <person name="Mata R."/>
            <person name="Mathew T."/>
            <person name="Ngo R."/>
            <person name="Nguyen L."/>
            <person name="Nguyen N."/>
            <person name="Okwuonu G."/>
            <person name="Ongeri F."/>
            <person name="Pham C."/>
            <person name="Simmons D."/>
            <person name="Wilczek-Boney K."/>
            <person name="Hale W."/>
            <person name="Jakkamsetti A."/>
            <person name="Pham P."/>
            <person name="Ruth R."/>
            <person name="San Lucas F."/>
            <person name="Warren J."/>
            <person name="Zhang J."/>
            <person name="Zhao Z."/>
            <person name="Zhou C."/>
            <person name="Zhu D."/>
            <person name="Lee S."/>
            <person name="Bess C."/>
            <person name="Blankenburg K."/>
            <person name="Forbes L."/>
            <person name="Fu Q."/>
            <person name="Gubbala S."/>
            <person name="Hirani K."/>
            <person name="Jayaseelan J.C."/>
            <person name="Lara F."/>
            <person name="Munidasa M."/>
            <person name="Palculict T."/>
            <person name="Patil S."/>
            <person name="Pu L.-L."/>
            <person name="Saada N."/>
            <person name="Tang L."/>
            <person name="Weissenberger G."/>
            <person name="Zhu Y."/>
            <person name="Hemphill L."/>
            <person name="Shang Y."/>
            <person name="Youmans B."/>
            <person name="Ayvaz T."/>
            <person name="Ross M."/>
            <person name="Santibanez J."/>
            <person name="Aqrawi P."/>
            <person name="Gross S."/>
            <person name="Joshi V."/>
            <person name="Fowler G."/>
            <person name="Nazareth L."/>
            <person name="Reid J."/>
            <person name="Worley K."/>
            <person name="Petrosino J."/>
            <person name="Highlander S."/>
            <person name="Gibbs R."/>
        </authorList>
    </citation>
    <scope>NUCLEOTIDE SEQUENCE [LARGE SCALE GENOMIC DNA]</scope>
    <source>
        <strain evidence="2 3">2681</strain>
    </source>
</reference>
<dbReference type="RefSeq" id="WP_009499469.1">
    <property type="nucleotide sequence ID" value="NZ_GL983000.1"/>
</dbReference>
<accession>F9DY72</accession>